<sequence>MIEKFSSNNAEGNIPRIEEPSPFAIARVGSKTCGGEGTAGRLKSRMACHKWNDELEIPIEHERIKKAQRTRVRKNIDMCHPLHTYKKEHRLSPLDTCLSPKQQNSLLSTNCLFILLSKRYYDTTLIF</sequence>
<reference evidence="1" key="2">
    <citation type="submission" date="2020-05" db="UniProtKB">
        <authorList>
            <consortium name="EnsemblMetazoa"/>
        </authorList>
    </citation>
    <scope>IDENTIFICATION</scope>
    <source>
        <strain evidence="1">IAEA</strain>
    </source>
</reference>
<keyword evidence="2" id="KW-1185">Reference proteome</keyword>
<proteinExistence type="predicted"/>
<evidence type="ECO:0000313" key="1">
    <source>
        <dbReference type="EnsemblMetazoa" id="GPAI039880-PA"/>
    </source>
</evidence>
<evidence type="ECO:0000313" key="2">
    <source>
        <dbReference type="Proteomes" id="UP000092445"/>
    </source>
</evidence>
<dbReference type="Proteomes" id="UP000092445">
    <property type="component" value="Unassembled WGS sequence"/>
</dbReference>
<accession>A0A1B0AB42</accession>
<reference evidence="2" key="1">
    <citation type="submission" date="2014-03" db="EMBL/GenBank/DDBJ databases">
        <authorList>
            <person name="Aksoy S."/>
            <person name="Warren W."/>
            <person name="Wilson R.K."/>
        </authorList>
    </citation>
    <scope>NUCLEOTIDE SEQUENCE [LARGE SCALE GENOMIC DNA]</scope>
    <source>
        <strain evidence="2">IAEA</strain>
    </source>
</reference>
<dbReference type="VEuPathDB" id="VectorBase:GPAI039880"/>
<dbReference type="EnsemblMetazoa" id="GPAI039880-RA">
    <property type="protein sequence ID" value="GPAI039880-PA"/>
    <property type="gene ID" value="GPAI039880"/>
</dbReference>
<name>A0A1B0AB42_GLOPL</name>
<protein>
    <submittedName>
        <fullName evidence="1">Uncharacterized protein</fullName>
    </submittedName>
</protein>
<organism evidence="1 2">
    <name type="scientific">Glossina pallidipes</name>
    <name type="common">Tsetse fly</name>
    <dbReference type="NCBI Taxonomy" id="7398"/>
    <lineage>
        <taxon>Eukaryota</taxon>
        <taxon>Metazoa</taxon>
        <taxon>Ecdysozoa</taxon>
        <taxon>Arthropoda</taxon>
        <taxon>Hexapoda</taxon>
        <taxon>Insecta</taxon>
        <taxon>Pterygota</taxon>
        <taxon>Neoptera</taxon>
        <taxon>Endopterygota</taxon>
        <taxon>Diptera</taxon>
        <taxon>Brachycera</taxon>
        <taxon>Muscomorpha</taxon>
        <taxon>Hippoboscoidea</taxon>
        <taxon>Glossinidae</taxon>
        <taxon>Glossina</taxon>
    </lineage>
</organism>
<dbReference type="AlphaFoldDB" id="A0A1B0AB42"/>